<dbReference type="SUPFAM" id="SSF51182">
    <property type="entry name" value="RmlC-like cupins"/>
    <property type="match status" value="1"/>
</dbReference>
<sequence length="423" mass="46438">MTEIYDTVREDTGAMDVALERNGGIVRLAPAWVPRVFCTPGRRIRLHPDDYFAFGAGRGGIDERWFASAVRAENGPDTTAHEGLSLVVGENGVLLPFDAFVAHHGADLLGQRLWDVHGGWPMYSKFFDNQQPLPFHLHQTEEKAALVGKRSKPEAYFYPPEVNNHLGDQPIAYFGLRPDVTRDQVRDALRRFGAGGDNRITDLAVAYRLRLGTGWDVPAGILHAPPSVCTYEPQAASDVFSMWESWSNNREVPQDLLWKDVPAQHHGDLDFLMSLLEWDDNVDPNFAAKRFSPKIRTARSVAAGDAAGWVESWITYRSPYFSAKELRVAAGAEVTLREDDAHGAIVIAGRGRMGGLPVAAATAIRFGDLSEDEVFVSAQAASALRVVNDSSTETLVILRHYGPGNAELAADDLAGHGALRMPD</sequence>
<accession>A0A543KI99</accession>
<organism evidence="1 2">
    <name type="scientific">Roseinatronobacter monicus</name>
    <dbReference type="NCBI Taxonomy" id="393481"/>
    <lineage>
        <taxon>Bacteria</taxon>
        <taxon>Pseudomonadati</taxon>
        <taxon>Pseudomonadota</taxon>
        <taxon>Alphaproteobacteria</taxon>
        <taxon>Rhodobacterales</taxon>
        <taxon>Paracoccaceae</taxon>
        <taxon>Roseinatronobacter</taxon>
    </lineage>
</organism>
<proteinExistence type="predicted"/>
<evidence type="ECO:0000313" key="1">
    <source>
        <dbReference type="EMBL" id="TQM94799.1"/>
    </source>
</evidence>
<dbReference type="RefSeq" id="WP_211841050.1">
    <property type="nucleotide sequence ID" value="NZ_VFPT01000001.1"/>
</dbReference>
<dbReference type="Gene3D" id="2.60.120.10">
    <property type="entry name" value="Jelly Rolls"/>
    <property type="match status" value="1"/>
</dbReference>
<keyword evidence="2" id="KW-1185">Reference proteome</keyword>
<name>A0A543KI99_9RHOB</name>
<protein>
    <recommendedName>
        <fullName evidence="3">Mannose-6-phosphate isomerase class I</fullName>
    </recommendedName>
</protein>
<dbReference type="InterPro" id="IPR011051">
    <property type="entry name" value="RmlC_Cupin_sf"/>
</dbReference>
<comment type="caution">
    <text evidence="1">The sequence shown here is derived from an EMBL/GenBank/DDBJ whole genome shotgun (WGS) entry which is preliminary data.</text>
</comment>
<reference evidence="1 2" key="1">
    <citation type="submission" date="2019-06" db="EMBL/GenBank/DDBJ databases">
        <title>Genomic Encyclopedia of Archaeal and Bacterial Type Strains, Phase II (KMG-II): from individual species to whole genera.</title>
        <authorList>
            <person name="Goeker M."/>
        </authorList>
    </citation>
    <scope>NUCLEOTIDE SEQUENCE [LARGE SCALE GENOMIC DNA]</scope>
    <source>
        <strain evidence="1 2">DSM 18423</strain>
    </source>
</reference>
<dbReference type="AlphaFoldDB" id="A0A543KI99"/>
<dbReference type="InterPro" id="IPR014710">
    <property type="entry name" value="RmlC-like_jellyroll"/>
</dbReference>
<dbReference type="EMBL" id="VFPT01000001">
    <property type="protein sequence ID" value="TQM94799.1"/>
    <property type="molecule type" value="Genomic_DNA"/>
</dbReference>
<evidence type="ECO:0008006" key="3">
    <source>
        <dbReference type="Google" id="ProtNLM"/>
    </source>
</evidence>
<gene>
    <name evidence="1" type="ORF">BD293_3487</name>
</gene>
<dbReference type="Proteomes" id="UP000320582">
    <property type="component" value="Unassembled WGS sequence"/>
</dbReference>
<evidence type="ECO:0000313" key="2">
    <source>
        <dbReference type="Proteomes" id="UP000320582"/>
    </source>
</evidence>